<accession>A0ABN7BC22</accession>
<gene>
    <name evidence="2" type="ORF">NTJ_13513</name>
</gene>
<protein>
    <submittedName>
        <fullName evidence="2">Uncharacterized protein</fullName>
    </submittedName>
</protein>
<sequence>MFVKCCALLLLIAGLQLCWAAPAVETQGVEVSDNKLVAYSAIPAVPLLSMFHLHIHKPHLSHLIPHKISGTIHKGPVTVHGSVSIGHHK</sequence>
<feature type="chain" id="PRO_5046650661" evidence="1">
    <location>
        <begin position="21"/>
        <end position="89"/>
    </location>
</feature>
<dbReference type="EMBL" id="AP028920">
    <property type="protein sequence ID" value="BET00697.1"/>
    <property type="molecule type" value="Genomic_DNA"/>
</dbReference>
<dbReference type="Proteomes" id="UP001307889">
    <property type="component" value="Chromosome 12"/>
</dbReference>
<name>A0ABN7BC22_9HEMI</name>
<proteinExistence type="predicted"/>
<reference evidence="2 3" key="1">
    <citation type="submission" date="2023-09" db="EMBL/GenBank/DDBJ databases">
        <title>Nesidiocoris tenuis whole genome shotgun sequence.</title>
        <authorList>
            <person name="Shibata T."/>
            <person name="Shimoda M."/>
            <person name="Kobayashi T."/>
            <person name="Uehara T."/>
        </authorList>
    </citation>
    <scope>NUCLEOTIDE SEQUENCE [LARGE SCALE GENOMIC DNA]</scope>
    <source>
        <strain evidence="2 3">Japan</strain>
    </source>
</reference>
<organism evidence="2 3">
    <name type="scientific">Nesidiocoris tenuis</name>
    <dbReference type="NCBI Taxonomy" id="355587"/>
    <lineage>
        <taxon>Eukaryota</taxon>
        <taxon>Metazoa</taxon>
        <taxon>Ecdysozoa</taxon>
        <taxon>Arthropoda</taxon>
        <taxon>Hexapoda</taxon>
        <taxon>Insecta</taxon>
        <taxon>Pterygota</taxon>
        <taxon>Neoptera</taxon>
        <taxon>Paraneoptera</taxon>
        <taxon>Hemiptera</taxon>
        <taxon>Heteroptera</taxon>
        <taxon>Panheteroptera</taxon>
        <taxon>Cimicomorpha</taxon>
        <taxon>Miridae</taxon>
        <taxon>Dicyphina</taxon>
        <taxon>Nesidiocoris</taxon>
    </lineage>
</organism>
<keyword evidence="3" id="KW-1185">Reference proteome</keyword>
<evidence type="ECO:0000256" key="1">
    <source>
        <dbReference type="SAM" id="SignalP"/>
    </source>
</evidence>
<feature type="signal peptide" evidence="1">
    <location>
        <begin position="1"/>
        <end position="20"/>
    </location>
</feature>
<keyword evidence="1" id="KW-0732">Signal</keyword>
<evidence type="ECO:0000313" key="2">
    <source>
        <dbReference type="EMBL" id="BET00697.1"/>
    </source>
</evidence>
<evidence type="ECO:0000313" key="3">
    <source>
        <dbReference type="Proteomes" id="UP001307889"/>
    </source>
</evidence>